<evidence type="ECO:0000313" key="1">
    <source>
        <dbReference type="EMBL" id="MDT9002353.1"/>
    </source>
</evidence>
<keyword evidence="2" id="KW-1185">Reference proteome</keyword>
<reference evidence="1" key="1">
    <citation type="submission" date="2023-09" db="EMBL/GenBank/DDBJ databases">
        <title>Paucibacter sp. APW11 Genome sequencing and assembly.</title>
        <authorList>
            <person name="Kim I."/>
        </authorList>
    </citation>
    <scope>NUCLEOTIDE SEQUENCE</scope>
    <source>
        <strain evidence="1">APW11</strain>
    </source>
</reference>
<proteinExistence type="predicted"/>
<organism evidence="1 2">
    <name type="scientific">Roseateles aquae</name>
    <dbReference type="NCBI Taxonomy" id="3077235"/>
    <lineage>
        <taxon>Bacteria</taxon>
        <taxon>Pseudomonadati</taxon>
        <taxon>Pseudomonadota</taxon>
        <taxon>Betaproteobacteria</taxon>
        <taxon>Burkholderiales</taxon>
        <taxon>Sphaerotilaceae</taxon>
        <taxon>Roseateles</taxon>
    </lineage>
</organism>
<dbReference type="Proteomes" id="UP001246372">
    <property type="component" value="Unassembled WGS sequence"/>
</dbReference>
<protein>
    <submittedName>
        <fullName evidence="1">Uncharacterized protein</fullName>
    </submittedName>
</protein>
<evidence type="ECO:0000313" key="2">
    <source>
        <dbReference type="Proteomes" id="UP001246372"/>
    </source>
</evidence>
<comment type="caution">
    <text evidence="1">The sequence shown here is derived from an EMBL/GenBank/DDBJ whole genome shotgun (WGS) entry which is preliminary data.</text>
</comment>
<gene>
    <name evidence="1" type="ORF">RQP53_23935</name>
</gene>
<accession>A0ABU3PJN8</accession>
<sequence length="78" mass="8809">MLRFDELRGPGDEAAVDQAWRRRLLALKRRLKRALGRALAPRRAQAGAERGLESCAPEGAWHLPKARRDAQAQLRGLR</sequence>
<name>A0ABU3PJN8_9BURK</name>
<dbReference type="EMBL" id="JAVXZY010000015">
    <property type="protein sequence ID" value="MDT9002353.1"/>
    <property type="molecule type" value="Genomic_DNA"/>
</dbReference>